<dbReference type="InterPro" id="IPR010065">
    <property type="entry name" value="AA_ABC_transptr_permease_3TM"/>
</dbReference>
<dbReference type="PROSITE" id="PS50928">
    <property type="entry name" value="ABC_TM1"/>
    <property type="match status" value="1"/>
</dbReference>
<dbReference type="PANTHER" id="PTHR30614:SF0">
    <property type="entry name" value="L-CYSTINE TRANSPORT SYSTEM PERMEASE PROTEIN TCYL"/>
    <property type="match status" value="1"/>
</dbReference>
<keyword evidence="8 9" id="KW-0472">Membrane</keyword>
<dbReference type="AlphaFoldDB" id="A0A380WR51"/>
<evidence type="ECO:0000256" key="4">
    <source>
        <dbReference type="ARBA" id="ARBA00022475"/>
    </source>
</evidence>
<evidence type="ECO:0000256" key="9">
    <source>
        <dbReference type="RuleBase" id="RU363032"/>
    </source>
</evidence>
<comment type="subcellular location">
    <subcellularLocation>
        <location evidence="1">Cell inner membrane</location>
        <topology evidence="1">Multi-pass membrane protein</topology>
    </subcellularLocation>
    <subcellularLocation>
        <location evidence="9">Cell membrane</location>
        <topology evidence="9">Multi-pass membrane protein</topology>
    </subcellularLocation>
</comment>
<gene>
    <name evidence="11" type="primary">tcyB_2</name>
    <name evidence="11" type="ORF">NCTC10684_04705</name>
</gene>
<dbReference type="GO" id="GO:0043190">
    <property type="term" value="C:ATP-binding cassette (ABC) transporter complex"/>
    <property type="evidence" value="ECO:0007669"/>
    <property type="project" value="InterPro"/>
</dbReference>
<feature type="transmembrane region" description="Helical" evidence="9">
    <location>
        <begin position="20"/>
        <end position="48"/>
    </location>
</feature>
<dbReference type="Proteomes" id="UP000254701">
    <property type="component" value="Unassembled WGS sequence"/>
</dbReference>
<keyword evidence="5 9" id="KW-0812">Transmembrane</keyword>
<organism evidence="11 12">
    <name type="scientific">Aminobacter aminovorans</name>
    <name type="common">Chelatobacter heintzii</name>
    <dbReference type="NCBI Taxonomy" id="83263"/>
    <lineage>
        <taxon>Bacteria</taxon>
        <taxon>Pseudomonadati</taxon>
        <taxon>Pseudomonadota</taxon>
        <taxon>Alphaproteobacteria</taxon>
        <taxon>Hyphomicrobiales</taxon>
        <taxon>Phyllobacteriaceae</taxon>
        <taxon>Aminobacter</taxon>
    </lineage>
</organism>
<feature type="domain" description="ABC transmembrane type-1" evidence="10">
    <location>
        <begin position="21"/>
        <end position="209"/>
    </location>
</feature>
<dbReference type="EMBL" id="UFSM01000001">
    <property type="protein sequence ID" value="SUU91439.1"/>
    <property type="molecule type" value="Genomic_DNA"/>
</dbReference>
<dbReference type="CDD" id="cd06261">
    <property type="entry name" value="TM_PBP2"/>
    <property type="match status" value="1"/>
</dbReference>
<proteinExistence type="inferred from homology"/>
<dbReference type="NCBIfam" id="TIGR01726">
    <property type="entry name" value="HEQRo_perm_3TM"/>
    <property type="match status" value="1"/>
</dbReference>
<evidence type="ECO:0000313" key="12">
    <source>
        <dbReference type="Proteomes" id="UP000254701"/>
    </source>
</evidence>
<accession>A0A380WR51</accession>
<name>A0A380WR51_AMIAI</name>
<reference evidence="11 12" key="1">
    <citation type="submission" date="2018-06" db="EMBL/GenBank/DDBJ databases">
        <authorList>
            <consortium name="Pathogen Informatics"/>
            <person name="Doyle S."/>
        </authorList>
    </citation>
    <scope>NUCLEOTIDE SEQUENCE [LARGE SCALE GENOMIC DNA]</scope>
    <source>
        <strain evidence="11 12">NCTC10684</strain>
    </source>
</reference>
<protein>
    <submittedName>
        <fullName evidence="11">L-cystine transport system permease protein tcyB</fullName>
    </submittedName>
</protein>
<evidence type="ECO:0000256" key="1">
    <source>
        <dbReference type="ARBA" id="ARBA00004429"/>
    </source>
</evidence>
<evidence type="ECO:0000259" key="10">
    <source>
        <dbReference type="PROSITE" id="PS50928"/>
    </source>
</evidence>
<keyword evidence="7 9" id="KW-1133">Transmembrane helix</keyword>
<sequence length="220" mass="24010">MELVTFFETLWLARIPILKGIGVTVSISVLAILVGTILGIGVGLALTYGNRPLRWLVRGYTDFIRGTPVLVLVLASYYVLGTIGIDLGPFQAGVLALAVFCSSHVGEIVRGALQSIPRGQTEAAKAIGLTFPQTFAYVLGPQALRQVLPAWVNTAAEMVKASTLLSIIGVAELLLRTQELISRTFMSLEFYFFAGFLYFVVNYGIERFGRYVERKTSIPS</sequence>
<evidence type="ECO:0000256" key="6">
    <source>
        <dbReference type="ARBA" id="ARBA00022970"/>
    </source>
</evidence>
<evidence type="ECO:0000256" key="2">
    <source>
        <dbReference type="ARBA" id="ARBA00010072"/>
    </source>
</evidence>
<evidence type="ECO:0000256" key="8">
    <source>
        <dbReference type="ARBA" id="ARBA00023136"/>
    </source>
</evidence>
<dbReference type="Pfam" id="PF00528">
    <property type="entry name" value="BPD_transp_1"/>
    <property type="match status" value="1"/>
</dbReference>
<dbReference type="InterPro" id="IPR035906">
    <property type="entry name" value="MetI-like_sf"/>
</dbReference>
<dbReference type="OrthoDB" id="9814550at2"/>
<keyword evidence="3 9" id="KW-0813">Transport</keyword>
<evidence type="ECO:0000256" key="5">
    <source>
        <dbReference type="ARBA" id="ARBA00022692"/>
    </source>
</evidence>
<dbReference type="GO" id="GO:0022857">
    <property type="term" value="F:transmembrane transporter activity"/>
    <property type="evidence" value="ECO:0007669"/>
    <property type="project" value="InterPro"/>
</dbReference>
<dbReference type="Gene3D" id="1.10.3720.10">
    <property type="entry name" value="MetI-like"/>
    <property type="match status" value="1"/>
</dbReference>
<dbReference type="SUPFAM" id="SSF161098">
    <property type="entry name" value="MetI-like"/>
    <property type="match status" value="1"/>
</dbReference>
<evidence type="ECO:0000256" key="3">
    <source>
        <dbReference type="ARBA" id="ARBA00022448"/>
    </source>
</evidence>
<comment type="similarity">
    <text evidence="2">Belongs to the binding-protein-dependent transport system permease family. HisMQ subfamily.</text>
</comment>
<feature type="transmembrane region" description="Helical" evidence="9">
    <location>
        <begin position="69"/>
        <end position="90"/>
    </location>
</feature>
<dbReference type="RefSeq" id="WP_115733304.1">
    <property type="nucleotide sequence ID" value="NZ_BAAAVY010000017.1"/>
</dbReference>
<keyword evidence="4" id="KW-1003">Cell membrane</keyword>
<dbReference type="InterPro" id="IPR043429">
    <property type="entry name" value="ArtM/GltK/GlnP/TcyL/YhdX-like"/>
</dbReference>
<feature type="transmembrane region" description="Helical" evidence="9">
    <location>
        <begin position="187"/>
        <end position="205"/>
    </location>
</feature>
<keyword evidence="6" id="KW-0029">Amino-acid transport</keyword>
<evidence type="ECO:0000256" key="7">
    <source>
        <dbReference type="ARBA" id="ARBA00022989"/>
    </source>
</evidence>
<dbReference type="GO" id="GO:0006865">
    <property type="term" value="P:amino acid transport"/>
    <property type="evidence" value="ECO:0007669"/>
    <property type="project" value="UniProtKB-KW"/>
</dbReference>
<evidence type="ECO:0000313" key="11">
    <source>
        <dbReference type="EMBL" id="SUU91439.1"/>
    </source>
</evidence>
<dbReference type="PANTHER" id="PTHR30614">
    <property type="entry name" value="MEMBRANE COMPONENT OF AMINO ACID ABC TRANSPORTER"/>
    <property type="match status" value="1"/>
</dbReference>
<dbReference type="InterPro" id="IPR000515">
    <property type="entry name" value="MetI-like"/>
</dbReference>